<evidence type="ECO:0000313" key="6">
    <source>
        <dbReference type="Proteomes" id="UP001610335"/>
    </source>
</evidence>
<dbReference type="SUPFAM" id="SSF48264">
    <property type="entry name" value="Cytochrome P450"/>
    <property type="match status" value="1"/>
</dbReference>
<dbReference type="Gene3D" id="1.10.630.10">
    <property type="entry name" value="Cytochrome P450"/>
    <property type="match status" value="1"/>
</dbReference>
<evidence type="ECO:0000256" key="3">
    <source>
        <dbReference type="ARBA" id="ARBA00022723"/>
    </source>
</evidence>
<dbReference type="Gene3D" id="3.30.1330.40">
    <property type="entry name" value="RutC-like"/>
    <property type="match status" value="1"/>
</dbReference>
<dbReference type="Pfam" id="PF00067">
    <property type="entry name" value="p450"/>
    <property type="match status" value="1"/>
</dbReference>
<evidence type="ECO:0000256" key="4">
    <source>
        <dbReference type="ARBA" id="ARBA00023004"/>
    </source>
</evidence>
<dbReference type="EMBL" id="JBFXLS010000001">
    <property type="protein sequence ID" value="KAL2835284.1"/>
    <property type="molecule type" value="Genomic_DNA"/>
</dbReference>
<proteinExistence type="inferred from homology"/>
<organism evidence="5 6">
    <name type="scientific">Aspergillus cavernicola</name>
    <dbReference type="NCBI Taxonomy" id="176166"/>
    <lineage>
        <taxon>Eukaryota</taxon>
        <taxon>Fungi</taxon>
        <taxon>Dikarya</taxon>
        <taxon>Ascomycota</taxon>
        <taxon>Pezizomycotina</taxon>
        <taxon>Eurotiomycetes</taxon>
        <taxon>Eurotiomycetidae</taxon>
        <taxon>Eurotiales</taxon>
        <taxon>Aspergillaceae</taxon>
        <taxon>Aspergillus</taxon>
        <taxon>Aspergillus subgen. Nidulantes</taxon>
    </lineage>
</organism>
<dbReference type="Proteomes" id="UP001610335">
    <property type="component" value="Unassembled WGS sequence"/>
</dbReference>
<dbReference type="InterPro" id="IPR050121">
    <property type="entry name" value="Cytochrome_P450_monoxygenase"/>
</dbReference>
<keyword evidence="6" id="KW-1185">Reference proteome</keyword>
<dbReference type="InterPro" id="IPR035959">
    <property type="entry name" value="RutC-like_sf"/>
</dbReference>
<dbReference type="SUPFAM" id="SSF55298">
    <property type="entry name" value="YjgF-like"/>
    <property type="match status" value="1"/>
</dbReference>
<keyword evidence="4" id="KW-0408">Iron</keyword>
<name>A0ABR4J5F8_9EURO</name>
<comment type="cofactor">
    <cofactor evidence="1">
        <name>heme</name>
        <dbReference type="ChEBI" id="CHEBI:30413"/>
    </cofactor>
</comment>
<evidence type="ECO:0000256" key="2">
    <source>
        <dbReference type="ARBA" id="ARBA00010617"/>
    </source>
</evidence>
<evidence type="ECO:0000313" key="5">
    <source>
        <dbReference type="EMBL" id="KAL2835284.1"/>
    </source>
</evidence>
<comment type="similarity">
    <text evidence="2">Belongs to the cytochrome P450 family.</text>
</comment>
<protein>
    <submittedName>
        <fullName evidence="5">Cytochrome P450</fullName>
    </submittedName>
</protein>
<gene>
    <name evidence="5" type="ORF">BDW59DRAFT_156100</name>
</gene>
<keyword evidence="3" id="KW-0479">Metal-binding</keyword>
<accession>A0ABR4J5F8</accession>
<dbReference type="PANTHER" id="PTHR24305:SF232">
    <property type="entry name" value="P450, PUTATIVE (EUROFUNG)-RELATED"/>
    <property type="match status" value="1"/>
</dbReference>
<sequence length="507" mass="56742">MLKIPEPAFVPLNTCHKENSDEPAEHPVRPRTRLGYILRGVNDTAQYSKMPPYTGSIPNRSGFGFHNWPGDGEKAAEFFGLSHAVIVPSNARRVIIGGHVGIRDGGSVPETAVEEVDVAFDHVARALKAAGLPDNAWEYVYRRACCVLRAASCFEYNHDESPTLRARVVPLAQEWKWAIASLLVLAWYLRTYHSRGLWRVPGPFLRSVSVIPRILSVYQGSSHKDDLHLHQTYGPIFLKSPFYSLSEAHDEDGLIPDPFILNDMKTHTYMKQNASNAYTMHGLVQMEACVEPVTTHLLDILNRYAKEQLPAPMDLLLKNYTMDAITAITFGRDFDYLAKGDTLSLHQVGEIIASYMAVVRLTFGQIAWSHKFILEQPLVAKFLLPTDPSSSVIPLVEDGRARHAHDLKEESTGTLTFLQRLFLNQQQHSEQITDRDIMPHAFGNIMAGSDTTAIAIQSVVLNLVKSPAVYRTLCDEVRSSLTELPVQYTRATALPYLTAVIKEAIRE</sequence>
<dbReference type="InterPro" id="IPR001128">
    <property type="entry name" value="Cyt_P450"/>
</dbReference>
<reference evidence="5 6" key="1">
    <citation type="submission" date="2024-07" db="EMBL/GenBank/DDBJ databases">
        <title>Section-level genome sequencing and comparative genomics of Aspergillus sections Usti and Cavernicolus.</title>
        <authorList>
            <consortium name="Lawrence Berkeley National Laboratory"/>
            <person name="Nybo J.L."/>
            <person name="Vesth T.C."/>
            <person name="Theobald S."/>
            <person name="Frisvad J.C."/>
            <person name="Larsen T.O."/>
            <person name="Kjaerboelling I."/>
            <person name="Rothschild-Mancinelli K."/>
            <person name="Lyhne E.K."/>
            <person name="Kogle M.E."/>
            <person name="Barry K."/>
            <person name="Clum A."/>
            <person name="Na H."/>
            <person name="Ledsgaard L."/>
            <person name="Lin J."/>
            <person name="Lipzen A."/>
            <person name="Kuo A."/>
            <person name="Riley R."/>
            <person name="Mondo S."/>
            <person name="LaButti K."/>
            <person name="Haridas S."/>
            <person name="Pangalinan J."/>
            <person name="Salamov A.A."/>
            <person name="Simmons B.A."/>
            <person name="Magnuson J.K."/>
            <person name="Chen J."/>
            <person name="Drula E."/>
            <person name="Henrissat B."/>
            <person name="Wiebenga A."/>
            <person name="Lubbers R.J."/>
            <person name="Gomes A.C."/>
            <person name="Makela M.R."/>
            <person name="Stajich J."/>
            <person name="Grigoriev I.V."/>
            <person name="Mortensen U.H."/>
            <person name="De vries R.P."/>
            <person name="Baker S.E."/>
            <person name="Andersen M.R."/>
        </authorList>
    </citation>
    <scope>NUCLEOTIDE SEQUENCE [LARGE SCALE GENOMIC DNA]</scope>
    <source>
        <strain evidence="5 6">CBS 600.67</strain>
    </source>
</reference>
<evidence type="ECO:0000256" key="1">
    <source>
        <dbReference type="ARBA" id="ARBA00001971"/>
    </source>
</evidence>
<dbReference type="InterPro" id="IPR036396">
    <property type="entry name" value="Cyt_P450_sf"/>
</dbReference>
<comment type="caution">
    <text evidence="5">The sequence shown here is derived from an EMBL/GenBank/DDBJ whole genome shotgun (WGS) entry which is preliminary data.</text>
</comment>
<dbReference type="PANTHER" id="PTHR24305">
    <property type="entry name" value="CYTOCHROME P450"/>
    <property type="match status" value="1"/>
</dbReference>